<reference evidence="1" key="1">
    <citation type="submission" date="2019-04" db="EMBL/GenBank/DDBJ databases">
        <title>Microbes associate with the intestines of laboratory mice.</title>
        <authorList>
            <person name="Navarre W."/>
            <person name="Wong E."/>
            <person name="Huang K."/>
            <person name="Tropini C."/>
            <person name="Ng K."/>
            <person name="Yu B."/>
        </authorList>
    </citation>
    <scope>NUCLEOTIDE SEQUENCE</scope>
    <source>
        <strain evidence="1">NM01_1-7b</strain>
    </source>
</reference>
<dbReference type="EMBL" id="SRYA01000010">
    <property type="protein sequence ID" value="TGY97135.1"/>
    <property type="molecule type" value="Genomic_DNA"/>
</dbReference>
<organism evidence="1 2">
    <name type="scientific">Petralouisia muris</name>
    <dbReference type="NCBI Taxonomy" id="3032872"/>
    <lineage>
        <taxon>Bacteria</taxon>
        <taxon>Bacillati</taxon>
        <taxon>Bacillota</taxon>
        <taxon>Clostridia</taxon>
        <taxon>Lachnospirales</taxon>
        <taxon>Lachnospiraceae</taxon>
        <taxon>Petralouisia</taxon>
    </lineage>
</organism>
<keyword evidence="2" id="KW-1185">Reference proteome</keyword>
<name>A0AC61RYK0_9FIRM</name>
<proteinExistence type="predicted"/>
<sequence>MEYTYDILSLLFLGGNLLIALLAYIDRNNKRTQSLSASRKVVTNNKKAYLVLGWVLSELWVWQTKIKGWNQIRFQPKFLPI</sequence>
<comment type="caution">
    <text evidence="1">The sequence shown here is derived from an EMBL/GenBank/DDBJ whole genome shotgun (WGS) entry which is preliminary data.</text>
</comment>
<gene>
    <name evidence="1" type="ORF">E5329_06725</name>
</gene>
<evidence type="ECO:0000313" key="1">
    <source>
        <dbReference type="EMBL" id="TGY97135.1"/>
    </source>
</evidence>
<evidence type="ECO:0000313" key="2">
    <source>
        <dbReference type="Proteomes" id="UP000304953"/>
    </source>
</evidence>
<dbReference type="Proteomes" id="UP000304953">
    <property type="component" value="Unassembled WGS sequence"/>
</dbReference>
<accession>A0AC61RYK0</accession>
<protein>
    <submittedName>
        <fullName evidence="1">Uncharacterized protein</fullName>
    </submittedName>
</protein>